<sequence>MKTKRYWLRGLIIGFIAGIIHAINLIGKTQCYENCEIINRIKIGVIFFPFYILSVIVSILLLIIIGTICGVIYGKIKNRNKDKIVLS</sequence>
<accession>A0A1G2P108</accession>
<keyword evidence="1" id="KW-1133">Transmembrane helix</keyword>
<protein>
    <submittedName>
        <fullName evidence="2">Uncharacterized protein</fullName>
    </submittedName>
</protein>
<reference evidence="2 3" key="1">
    <citation type="journal article" date="2016" name="Nat. Commun.">
        <title>Thousands of microbial genomes shed light on interconnected biogeochemical processes in an aquifer system.</title>
        <authorList>
            <person name="Anantharaman K."/>
            <person name="Brown C.T."/>
            <person name="Hug L.A."/>
            <person name="Sharon I."/>
            <person name="Castelle C.J."/>
            <person name="Probst A.J."/>
            <person name="Thomas B.C."/>
            <person name="Singh A."/>
            <person name="Wilkins M.J."/>
            <person name="Karaoz U."/>
            <person name="Brodie E.L."/>
            <person name="Williams K.H."/>
            <person name="Hubbard S.S."/>
            <person name="Banfield J.F."/>
        </authorList>
    </citation>
    <scope>NUCLEOTIDE SEQUENCE [LARGE SCALE GENOMIC DNA]</scope>
</reference>
<dbReference type="Proteomes" id="UP000177269">
    <property type="component" value="Unassembled WGS sequence"/>
</dbReference>
<dbReference type="EMBL" id="MHSK01000034">
    <property type="protein sequence ID" value="OHA41409.1"/>
    <property type="molecule type" value="Genomic_DNA"/>
</dbReference>
<evidence type="ECO:0000256" key="1">
    <source>
        <dbReference type="SAM" id="Phobius"/>
    </source>
</evidence>
<feature type="transmembrane region" description="Helical" evidence="1">
    <location>
        <begin position="46"/>
        <end position="73"/>
    </location>
</feature>
<dbReference type="Gene3D" id="1.10.1760.20">
    <property type="match status" value="1"/>
</dbReference>
<keyword evidence="1" id="KW-0812">Transmembrane</keyword>
<comment type="caution">
    <text evidence="2">The sequence shown here is derived from an EMBL/GenBank/DDBJ whole genome shotgun (WGS) entry which is preliminary data.</text>
</comment>
<keyword evidence="1" id="KW-0472">Membrane</keyword>
<organism evidence="2 3">
    <name type="scientific">Candidatus Taylorbacteria bacterium RIFCSPLOWO2_12_FULL_43_20</name>
    <dbReference type="NCBI Taxonomy" id="1802332"/>
    <lineage>
        <taxon>Bacteria</taxon>
        <taxon>Candidatus Tayloriibacteriota</taxon>
    </lineage>
</organism>
<feature type="transmembrane region" description="Helical" evidence="1">
    <location>
        <begin position="7"/>
        <end position="26"/>
    </location>
</feature>
<evidence type="ECO:0000313" key="2">
    <source>
        <dbReference type="EMBL" id="OHA41409.1"/>
    </source>
</evidence>
<evidence type="ECO:0000313" key="3">
    <source>
        <dbReference type="Proteomes" id="UP000177269"/>
    </source>
</evidence>
<proteinExistence type="predicted"/>
<dbReference type="AlphaFoldDB" id="A0A1G2P108"/>
<gene>
    <name evidence="2" type="ORF">A3G52_04430</name>
</gene>
<name>A0A1G2P108_9BACT</name>